<dbReference type="GO" id="GO:0035118">
    <property type="term" value="P:embryonic pectoral fin morphogenesis"/>
    <property type="evidence" value="ECO:0007669"/>
    <property type="project" value="UniProtKB-ARBA"/>
</dbReference>
<evidence type="ECO:0000256" key="7">
    <source>
        <dbReference type="ARBA" id="ARBA00023125"/>
    </source>
</evidence>
<keyword evidence="15" id="KW-1185">Reference proteome</keyword>
<evidence type="ECO:0000313" key="15">
    <source>
        <dbReference type="Proteomes" id="UP001221898"/>
    </source>
</evidence>
<evidence type="ECO:0000256" key="1">
    <source>
        <dbReference type="ARBA" id="ARBA00004123"/>
    </source>
</evidence>
<feature type="compositionally biased region" description="Polar residues" evidence="12">
    <location>
        <begin position="811"/>
        <end position="826"/>
    </location>
</feature>
<keyword evidence="6" id="KW-0805">Transcription regulation</keyword>
<feature type="compositionally biased region" description="Basic and acidic residues" evidence="12">
    <location>
        <begin position="991"/>
        <end position="1001"/>
    </location>
</feature>
<evidence type="ECO:0000256" key="11">
    <source>
        <dbReference type="PROSITE-ProRule" id="PRU00042"/>
    </source>
</evidence>
<dbReference type="FunFam" id="3.30.160.60:FF:000014">
    <property type="entry name" value="Transcription factor Sp3"/>
    <property type="match status" value="1"/>
</dbReference>
<feature type="region of interest" description="Disordered" evidence="12">
    <location>
        <begin position="19"/>
        <end position="41"/>
    </location>
</feature>
<dbReference type="SUPFAM" id="SSF57667">
    <property type="entry name" value="beta-beta-alpha zinc fingers"/>
    <property type="match status" value="2"/>
</dbReference>
<dbReference type="PROSITE" id="PS00028">
    <property type="entry name" value="ZINC_FINGER_C2H2_1"/>
    <property type="match status" value="3"/>
</dbReference>
<feature type="region of interest" description="Disordered" evidence="12">
    <location>
        <begin position="811"/>
        <end position="831"/>
    </location>
</feature>
<reference evidence="14" key="1">
    <citation type="journal article" date="2023" name="Science">
        <title>Genome structures resolve the early diversification of teleost fishes.</title>
        <authorList>
            <person name="Parey E."/>
            <person name="Louis A."/>
            <person name="Montfort J."/>
            <person name="Bouchez O."/>
            <person name="Roques C."/>
            <person name="Iampietro C."/>
            <person name="Lluch J."/>
            <person name="Castinel A."/>
            <person name="Donnadieu C."/>
            <person name="Desvignes T."/>
            <person name="Floi Bucao C."/>
            <person name="Jouanno E."/>
            <person name="Wen M."/>
            <person name="Mejri S."/>
            <person name="Dirks R."/>
            <person name="Jansen H."/>
            <person name="Henkel C."/>
            <person name="Chen W.J."/>
            <person name="Zahm M."/>
            <person name="Cabau C."/>
            <person name="Klopp C."/>
            <person name="Thompson A.W."/>
            <person name="Robinson-Rechavi M."/>
            <person name="Braasch I."/>
            <person name="Lecointre G."/>
            <person name="Bobe J."/>
            <person name="Postlethwait J.H."/>
            <person name="Berthelot C."/>
            <person name="Roest Crollius H."/>
            <person name="Guiguen Y."/>
        </authorList>
    </citation>
    <scope>NUCLEOTIDE SEQUENCE</scope>
    <source>
        <strain evidence="14">NC1722</strain>
    </source>
</reference>
<evidence type="ECO:0000256" key="6">
    <source>
        <dbReference type="ARBA" id="ARBA00023015"/>
    </source>
</evidence>
<accession>A0AAD7WIJ4</accession>
<protein>
    <recommendedName>
        <fullName evidence="13">C2H2-type domain-containing protein</fullName>
    </recommendedName>
</protein>
<dbReference type="GO" id="GO:0000978">
    <property type="term" value="F:RNA polymerase II cis-regulatory region sequence-specific DNA binding"/>
    <property type="evidence" value="ECO:0007669"/>
    <property type="project" value="TreeGrafter"/>
</dbReference>
<dbReference type="Gene3D" id="3.30.160.60">
    <property type="entry name" value="Classic Zinc Finger"/>
    <property type="match status" value="3"/>
</dbReference>
<keyword evidence="9" id="KW-0539">Nucleus</keyword>
<feature type="compositionally biased region" description="Acidic residues" evidence="12">
    <location>
        <begin position="971"/>
        <end position="990"/>
    </location>
</feature>
<feature type="compositionally biased region" description="Polar residues" evidence="12">
    <location>
        <begin position="940"/>
        <end position="949"/>
    </location>
</feature>
<feature type="domain" description="C2H2-type" evidence="13">
    <location>
        <begin position="754"/>
        <end position="781"/>
    </location>
</feature>
<feature type="domain" description="C2H2-type" evidence="13">
    <location>
        <begin position="719"/>
        <end position="753"/>
    </location>
</feature>
<evidence type="ECO:0000256" key="10">
    <source>
        <dbReference type="ARBA" id="ARBA00038409"/>
    </source>
</evidence>
<evidence type="ECO:0000256" key="2">
    <source>
        <dbReference type="ARBA" id="ARBA00022723"/>
    </source>
</evidence>
<keyword evidence="5" id="KW-0862">Zinc</keyword>
<gene>
    <name evidence="14" type="ORF">AAFF_G00441530</name>
</gene>
<evidence type="ECO:0000256" key="12">
    <source>
        <dbReference type="SAM" id="MobiDB-lite"/>
    </source>
</evidence>
<dbReference type="Pfam" id="PF00096">
    <property type="entry name" value="zf-C2H2"/>
    <property type="match status" value="2"/>
</dbReference>
<comment type="similarity">
    <text evidence="10">Belongs to the Sp1 C2H2-type zinc-finger protein family.</text>
</comment>
<dbReference type="PANTHER" id="PTHR23235:SF17">
    <property type="entry name" value="TRANSCRIPTION FACTOR SP4"/>
    <property type="match status" value="1"/>
</dbReference>
<sequence length="1675" mass="178864">MNGTSARAASCELRLAEKQGVLERAQEPAATPPYPDTQPSPLALLAATCSKIGGAPGGEGVARQQQQQQHIVTFDPTQGVVQLLPQGVGGSSPRQRRRRPVTVATQCGAGAVSSTSAGGGAGRGAGRRAKAGVAAAAAAAAAVPDRPGAERFERWRGAVPGDPSPADGRRPADPDLPGEPAGRPHPAHRPQSPANQALQIRSLPLQLQALPGPAHTQMVAINLGGVTLALPLIQAPEGGGGGVSMVAPVSAATTESVTSTTTVAGESLAVTSTTPAGPAPEQSAANGQQQQVQRVQIVGPPLLQQVQLQAFQNPAQVLMRAPAGQITWQAVPQQLALAPLASQATSQATFAQIGPSLTLAGTPITLGPAHSVQTLSLAGLQGLPITITGVQGTAAVTSLPALLPVRAGGESGVPRGVRAAQQAEWFLFTEGGGPALVVSPDRGGAFGCPPQGRGSNVAYVMSHTGVMYRSHVQESGVTYRSPPAGGEVVKVQSGPVTVSVGGAGGDALVQGQSPSSQDPQPSKRLRRVACSCPNCRDGDARYSTPHSSSYTIILHHHTTPSYSTLHHHPTPSYSTPHPSSYTIILHPTPIILHPTPIILHHHTTPSYSTLHHHPTPSSYTIILHPTPSYYTVILHHHTPPYTHHPTPYTHHPTPSSYTIILHHHTPPYTIVEQDRVWSLSGDPGKKKQHVCHMEGCMKVYGKTSHLRAHLRWHTGERPFVCNWIFCGKRFTRSDELQRHRPTHTQHTHTGEKRFECPECSKRFMRSDHLSKHIKTHQNKRAGSGLTILTTEDMEDSGEDTLGSPGVVSMATLSQDSDPATPTATNNMEEEEEEWNRGWSAGTGDTSSRCSPQVPAETFSSGYLPEGFDLIGDFSRVTLHRGTQSMSTLPGAHRPCEGAGLSLSRRGWAQDSSLCRLEERRTGRLVSQQRAAVSRSVAAPTLTSPGSQWHSGHLAYGTDCSYRSPCRVDTPSPEEEEEEEEEEEKEEEEEESRPSSKETDYRRPRRAACPIETGGGVTHRVQQGGASVLPIAVAEAGPTELPPHAPTERTPADRLSVQSLLTALMTLTKEMSEEADCDNCLRLVIRRSTLEKTVTEFIRGKADIGDEDLDDTLPLLPFHDGSFTTWEKQGAKPKKSSTPFYTELWKKSNNHRSRKCLFPSARRPLPVEQSNRYSVLSLDDFPPLPEHVAQHAASGIPAVTVASGSTSTDSSVSASTETDIVPAALTPDADAVTADIEAVSTTSIPAAASADAAADTGAAAPGAATMSAASELTSIKAELQFLALEIKQLLERQMSLNYRVAAISNPQASPRLKPGTPHLVPCRSLSPLLPLPSVSLIIPPPTDPTTTTLVIGSSMVRGISLPGDSKTLCFPGARVLDLTRMLPIILEKHPNLQSIVLHIGTNDVMHRSGLDLSAAVLFILLRNGRPPAPPPAPPPPCPREGGLCRLVSWLVRYGVRCLSGTRFESRLYQTGPGRQPRLGAGFGCPLGGEGGEPAQSAVSEEVNIASRSGPVRTYRRYELEEAVPSRMSLPVSGLRQRTQWPAFTLPVHWGALCSGLEAVGQLKQGPPPFLEISKNVPLSRFKSLVLAYQAARGTSPPYLQTLITPFTPARPLCSASSGKLTVPSLRAPGSRSSRFRLFSALTPRWWNDLPHSVRTAVSLAIFHQSLKTHLFRLHYH</sequence>
<feature type="region of interest" description="Disordered" evidence="12">
    <location>
        <begin position="85"/>
        <end position="126"/>
    </location>
</feature>
<dbReference type="GO" id="GO:0000981">
    <property type="term" value="F:DNA-binding transcription factor activity, RNA polymerase II-specific"/>
    <property type="evidence" value="ECO:0007669"/>
    <property type="project" value="TreeGrafter"/>
</dbReference>
<keyword evidence="4 11" id="KW-0863">Zinc-finger</keyword>
<dbReference type="InterPro" id="IPR036236">
    <property type="entry name" value="Znf_C2H2_sf"/>
</dbReference>
<dbReference type="Gene3D" id="3.40.50.12690">
    <property type="match status" value="1"/>
</dbReference>
<dbReference type="FunFam" id="3.30.160.60:FF:000026">
    <property type="entry name" value="Transcription factor Sp3"/>
    <property type="match status" value="1"/>
</dbReference>
<dbReference type="GO" id="GO:0005634">
    <property type="term" value="C:nucleus"/>
    <property type="evidence" value="ECO:0007669"/>
    <property type="project" value="UniProtKB-SubCell"/>
</dbReference>
<dbReference type="SMART" id="SM00355">
    <property type="entry name" value="ZnF_C2H2"/>
    <property type="match status" value="3"/>
</dbReference>
<feature type="region of interest" description="Disordered" evidence="12">
    <location>
        <begin position="140"/>
        <end position="194"/>
    </location>
</feature>
<keyword evidence="7" id="KW-0238">DNA-binding</keyword>
<dbReference type="GO" id="GO:0008270">
    <property type="term" value="F:zinc ion binding"/>
    <property type="evidence" value="ECO:0007669"/>
    <property type="project" value="UniProtKB-KW"/>
</dbReference>
<feature type="region of interest" description="Disordered" evidence="12">
    <location>
        <begin position="501"/>
        <end position="525"/>
    </location>
</feature>
<feature type="region of interest" description="Disordered" evidence="12">
    <location>
        <begin position="924"/>
        <end position="1019"/>
    </location>
</feature>
<keyword evidence="8" id="KW-0804">Transcription</keyword>
<dbReference type="EMBL" id="JAINUG010000099">
    <property type="protein sequence ID" value="KAJ8397319.1"/>
    <property type="molecule type" value="Genomic_DNA"/>
</dbReference>
<organism evidence="14 15">
    <name type="scientific">Aldrovandia affinis</name>
    <dbReference type="NCBI Taxonomy" id="143900"/>
    <lineage>
        <taxon>Eukaryota</taxon>
        <taxon>Metazoa</taxon>
        <taxon>Chordata</taxon>
        <taxon>Craniata</taxon>
        <taxon>Vertebrata</taxon>
        <taxon>Euteleostomi</taxon>
        <taxon>Actinopterygii</taxon>
        <taxon>Neopterygii</taxon>
        <taxon>Teleostei</taxon>
        <taxon>Notacanthiformes</taxon>
        <taxon>Halosauridae</taxon>
        <taxon>Aldrovandia</taxon>
    </lineage>
</organism>
<evidence type="ECO:0000259" key="13">
    <source>
        <dbReference type="PROSITE" id="PS50157"/>
    </source>
</evidence>
<evidence type="ECO:0000256" key="8">
    <source>
        <dbReference type="ARBA" id="ARBA00023163"/>
    </source>
</evidence>
<evidence type="ECO:0000256" key="5">
    <source>
        <dbReference type="ARBA" id="ARBA00022833"/>
    </source>
</evidence>
<feature type="domain" description="C2H2-type" evidence="13">
    <location>
        <begin position="689"/>
        <end position="718"/>
    </location>
</feature>
<feature type="compositionally biased region" description="Basic and acidic residues" evidence="12">
    <location>
        <begin position="147"/>
        <end position="156"/>
    </location>
</feature>
<dbReference type="PANTHER" id="PTHR23235">
    <property type="entry name" value="KRUEPPEL-LIKE TRANSCRIPTION FACTOR"/>
    <property type="match status" value="1"/>
</dbReference>
<evidence type="ECO:0000256" key="4">
    <source>
        <dbReference type="ARBA" id="ARBA00022771"/>
    </source>
</evidence>
<keyword evidence="2" id="KW-0479">Metal-binding</keyword>
<dbReference type="InterPro" id="IPR013087">
    <property type="entry name" value="Znf_C2H2_type"/>
</dbReference>
<feature type="compositionally biased region" description="Low complexity" evidence="12">
    <location>
        <begin position="510"/>
        <end position="522"/>
    </location>
</feature>
<comment type="caution">
    <text evidence="14">The sequence shown here is derived from an EMBL/GenBank/DDBJ whole genome shotgun (WGS) entry which is preliminary data.</text>
</comment>
<evidence type="ECO:0000256" key="3">
    <source>
        <dbReference type="ARBA" id="ARBA00022737"/>
    </source>
</evidence>
<dbReference type="GO" id="GO:0045743">
    <property type="term" value="P:positive regulation of fibroblast growth factor receptor signaling pathway"/>
    <property type="evidence" value="ECO:0007669"/>
    <property type="project" value="UniProtKB-ARBA"/>
</dbReference>
<evidence type="ECO:0000313" key="14">
    <source>
        <dbReference type="EMBL" id="KAJ8397319.1"/>
    </source>
</evidence>
<comment type="subcellular location">
    <subcellularLocation>
        <location evidence="1">Nucleus</location>
    </subcellularLocation>
</comment>
<dbReference type="PROSITE" id="PS50157">
    <property type="entry name" value="ZINC_FINGER_C2H2_2"/>
    <property type="match status" value="3"/>
</dbReference>
<name>A0AAD7WIJ4_9TELE</name>
<dbReference type="SUPFAM" id="SSF52266">
    <property type="entry name" value="SGNH hydrolase"/>
    <property type="match status" value="1"/>
</dbReference>
<dbReference type="Proteomes" id="UP001221898">
    <property type="component" value="Unassembled WGS sequence"/>
</dbReference>
<evidence type="ECO:0000256" key="9">
    <source>
        <dbReference type="ARBA" id="ARBA00023242"/>
    </source>
</evidence>
<keyword evidence="3" id="KW-0677">Repeat</keyword>
<proteinExistence type="inferred from homology"/>